<dbReference type="PANTHER" id="PTHR43685">
    <property type="entry name" value="GLYCOSYLTRANSFERASE"/>
    <property type="match status" value="1"/>
</dbReference>
<evidence type="ECO:0000259" key="4">
    <source>
        <dbReference type="Pfam" id="PF00535"/>
    </source>
</evidence>
<dbReference type="AlphaFoldDB" id="A0A1G1Z8A0"/>
<dbReference type="Gene3D" id="3.90.550.10">
    <property type="entry name" value="Spore Coat Polysaccharide Biosynthesis Protein SpsA, Chain A"/>
    <property type="match status" value="1"/>
</dbReference>
<organism evidence="5 6">
    <name type="scientific">Candidatus Colwellbacteria bacterium RIFCSPLOWO2_02_FULL_45_11</name>
    <dbReference type="NCBI Taxonomy" id="1797692"/>
    <lineage>
        <taxon>Bacteria</taxon>
        <taxon>Candidatus Colwelliibacteriota</taxon>
    </lineage>
</organism>
<dbReference type="SUPFAM" id="SSF53448">
    <property type="entry name" value="Nucleotide-diphospho-sugar transferases"/>
    <property type="match status" value="1"/>
</dbReference>
<name>A0A1G1Z8A0_9BACT</name>
<comment type="caution">
    <text evidence="5">The sequence shown here is derived from an EMBL/GenBank/DDBJ whole genome shotgun (WGS) entry which is preliminary data.</text>
</comment>
<evidence type="ECO:0000256" key="2">
    <source>
        <dbReference type="ARBA" id="ARBA00022676"/>
    </source>
</evidence>
<gene>
    <name evidence="5" type="ORF">A3I33_01605</name>
</gene>
<dbReference type="GO" id="GO:0016757">
    <property type="term" value="F:glycosyltransferase activity"/>
    <property type="evidence" value="ECO:0007669"/>
    <property type="project" value="UniProtKB-KW"/>
</dbReference>
<dbReference type="PANTHER" id="PTHR43685:SF5">
    <property type="entry name" value="GLYCOSYLTRANSFERASE EPSE-RELATED"/>
    <property type="match status" value="1"/>
</dbReference>
<comment type="similarity">
    <text evidence="1">Belongs to the glycosyltransferase 2 family.</text>
</comment>
<evidence type="ECO:0000313" key="5">
    <source>
        <dbReference type="EMBL" id="OGY60875.1"/>
    </source>
</evidence>
<accession>A0A1G1Z8A0</accession>
<keyword evidence="3" id="KW-0808">Transferase</keyword>
<dbReference type="InterPro" id="IPR001173">
    <property type="entry name" value="Glyco_trans_2-like"/>
</dbReference>
<protein>
    <recommendedName>
        <fullName evidence="4">Glycosyltransferase 2-like domain-containing protein</fullName>
    </recommendedName>
</protein>
<keyword evidence="2" id="KW-0328">Glycosyltransferase</keyword>
<evidence type="ECO:0000256" key="1">
    <source>
        <dbReference type="ARBA" id="ARBA00006739"/>
    </source>
</evidence>
<proteinExistence type="inferred from homology"/>
<dbReference type="InterPro" id="IPR050834">
    <property type="entry name" value="Glycosyltransf_2"/>
</dbReference>
<sequence length="275" mass="32424">MKPRVSVLLPTHNGARFITKSIESVLKQSLRDFELIVIDDGSSDYTPEIVEEFTRKDERVVFVTNKENRGIQRTLNRGLGMANGEYIARIDDDDEWTNHDKLFMQTKFLDEHKDHVLVGTGVITVDEDRRELFRFLQPEEDKSIRDRMLFKSCFMHSAVLFRKDVVLGIGGYSESDLHKHVEDYYLWLRLGEVGKLANLPIYGIKFMLRSGAISARYKKEQFKKNIGLIKGFRREYPHYLKAITFGYVRYFTYSLYKLLPFDFLRYFVLKIYKSL</sequence>
<feature type="domain" description="Glycosyltransferase 2-like" evidence="4">
    <location>
        <begin position="6"/>
        <end position="161"/>
    </location>
</feature>
<evidence type="ECO:0000256" key="3">
    <source>
        <dbReference type="ARBA" id="ARBA00022679"/>
    </source>
</evidence>
<dbReference type="EMBL" id="MHJA01000022">
    <property type="protein sequence ID" value="OGY60875.1"/>
    <property type="molecule type" value="Genomic_DNA"/>
</dbReference>
<dbReference type="InterPro" id="IPR029044">
    <property type="entry name" value="Nucleotide-diphossugar_trans"/>
</dbReference>
<evidence type="ECO:0000313" key="6">
    <source>
        <dbReference type="Proteomes" id="UP000176544"/>
    </source>
</evidence>
<dbReference type="Proteomes" id="UP000176544">
    <property type="component" value="Unassembled WGS sequence"/>
</dbReference>
<dbReference type="Pfam" id="PF00535">
    <property type="entry name" value="Glycos_transf_2"/>
    <property type="match status" value="1"/>
</dbReference>
<reference evidence="5 6" key="1">
    <citation type="journal article" date="2016" name="Nat. Commun.">
        <title>Thousands of microbial genomes shed light on interconnected biogeochemical processes in an aquifer system.</title>
        <authorList>
            <person name="Anantharaman K."/>
            <person name="Brown C.T."/>
            <person name="Hug L.A."/>
            <person name="Sharon I."/>
            <person name="Castelle C.J."/>
            <person name="Probst A.J."/>
            <person name="Thomas B.C."/>
            <person name="Singh A."/>
            <person name="Wilkins M.J."/>
            <person name="Karaoz U."/>
            <person name="Brodie E.L."/>
            <person name="Williams K.H."/>
            <person name="Hubbard S.S."/>
            <person name="Banfield J.F."/>
        </authorList>
    </citation>
    <scope>NUCLEOTIDE SEQUENCE [LARGE SCALE GENOMIC DNA]</scope>
</reference>
<dbReference type="STRING" id="1797692.A3I33_01605"/>